<sequence>MSPWCLSSLAVVFCLSVCLSVCSCLASSGTVATKSNALPGEPGNKSVVRLGFAVWPFVPVSSDSLSPAKRTHHLTPASQVPKSLGTPKKPPACCSTACLRPQRLTTKSACCPLPLQCCHCRCHHPTSIHSRGVYWPSPTSSPSSDFPSLLHLLSAARRDFYAPSRSEASQRPSRHCPFAVVVDPPPLTRSLGARLQSAPSPHPDT</sequence>
<dbReference type="AlphaFoldDB" id="A0AA39XRH9"/>
<proteinExistence type="predicted"/>
<organism evidence="2 3">
    <name type="scientific">Cercophora newfieldiana</name>
    <dbReference type="NCBI Taxonomy" id="92897"/>
    <lineage>
        <taxon>Eukaryota</taxon>
        <taxon>Fungi</taxon>
        <taxon>Dikarya</taxon>
        <taxon>Ascomycota</taxon>
        <taxon>Pezizomycotina</taxon>
        <taxon>Sordariomycetes</taxon>
        <taxon>Sordariomycetidae</taxon>
        <taxon>Sordariales</taxon>
        <taxon>Lasiosphaeriaceae</taxon>
        <taxon>Cercophora</taxon>
    </lineage>
</organism>
<feature type="chain" id="PRO_5041349041" description="Secreted protein" evidence="1">
    <location>
        <begin position="21"/>
        <end position="205"/>
    </location>
</feature>
<evidence type="ECO:0000256" key="1">
    <source>
        <dbReference type="SAM" id="SignalP"/>
    </source>
</evidence>
<evidence type="ECO:0000313" key="2">
    <source>
        <dbReference type="EMBL" id="KAK0638882.1"/>
    </source>
</evidence>
<protein>
    <recommendedName>
        <fullName evidence="4">Secreted protein</fullName>
    </recommendedName>
</protein>
<dbReference type="Proteomes" id="UP001174936">
    <property type="component" value="Unassembled WGS sequence"/>
</dbReference>
<feature type="signal peptide" evidence="1">
    <location>
        <begin position="1"/>
        <end position="20"/>
    </location>
</feature>
<keyword evidence="1" id="KW-0732">Signal</keyword>
<evidence type="ECO:0008006" key="4">
    <source>
        <dbReference type="Google" id="ProtNLM"/>
    </source>
</evidence>
<gene>
    <name evidence="2" type="ORF">B0T16DRAFT_234042</name>
</gene>
<evidence type="ECO:0000313" key="3">
    <source>
        <dbReference type="Proteomes" id="UP001174936"/>
    </source>
</evidence>
<accession>A0AA39XRH9</accession>
<dbReference type="EMBL" id="JAULSV010000007">
    <property type="protein sequence ID" value="KAK0638882.1"/>
    <property type="molecule type" value="Genomic_DNA"/>
</dbReference>
<reference evidence="2" key="1">
    <citation type="submission" date="2023-06" db="EMBL/GenBank/DDBJ databases">
        <title>Genome-scale phylogeny and comparative genomics of the fungal order Sordariales.</title>
        <authorList>
            <consortium name="Lawrence Berkeley National Laboratory"/>
            <person name="Hensen N."/>
            <person name="Bonometti L."/>
            <person name="Westerberg I."/>
            <person name="Brannstrom I.O."/>
            <person name="Guillou S."/>
            <person name="Cros-Aarteil S."/>
            <person name="Calhoun S."/>
            <person name="Haridas S."/>
            <person name="Kuo A."/>
            <person name="Mondo S."/>
            <person name="Pangilinan J."/>
            <person name="Riley R."/>
            <person name="Labutti K."/>
            <person name="Andreopoulos B."/>
            <person name="Lipzen A."/>
            <person name="Chen C."/>
            <person name="Yanf M."/>
            <person name="Daum C."/>
            <person name="Ng V."/>
            <person name="Clum A."/>
            <person name="Steindorff A."/>
            <person name="Ohm R."/>
            <person name="Martin F."/>
            <person name="Silar P."/>
            <person name="Natvig D."/>
            <person name="Lalanne C."/>
            <person name="Gautier V."/>
            <person name="Ament-Velasquez S.L."/>
            <person name="Kruys A."/>
            <person name="Hutchinson M.I."/>
            <person name="Powell A.J."/>
            <person name="Barry K."/>
            <person name="Miller A.N."/>
            <person name="Grigoriev I.V."/>
            <person name="Debuchy R."/>
            <person name="Gladieux P."/>
            <person name="Thoren M.H."/>
            <person name="Johannesson H."/>
        </authorList>
    </citation>
    <scope>NUCLEOTIDE SEQUENCE</scope>
    <source>
        <strain evidence="2">SMH2532-1</strain>
    </source>
</reference>
<keyword evidence="3" id="KW-1185">Reference proteome</keyword>
<name>A0AA39XRH9_9PEZI</name>
<comment type="caution">
    <text evidence="2">The sequence shown here is derived from an EMBL/GenBank/DDBJ whole genome shotgun (WGS) entry which is preliminary data.</text>
</comment>